<keyword evidence="6 7" id="KW-0472">Membrane</keyword>
<dbReference type="RefSeq" id="WP_220203760.1">
    <property type="nucleotide sequence ID" value="NZ_BNJK01000001.1"/>
</dbReference>
<protein>
    <recommendedName>
        <fullName evidence="10">Chromate transporter</fullName>
    </recommendedName>
</protein>
<dbReference type="EMBL" id="BNJK01000001">
    <property type="protein sequence ID" value="GHO92949.1"/>
    <property type="molecule type" value="Genomic_DNA"/>
</dbReference>
<evidence type="ECO:0000313" key="9">
    <source>
        <dbReference type="Proteomes" id="UP000597444"/>
    </source>
</evidence>
<accession>A0A8J3MZB7</accession>
<proteinExistence type="inferred from homology"/>
<sequence length="210" mass="22799">MKAHTPFPGAWQLFRIWASIGLQSFGGGASTVLLIQRAFIDKYGWMTMEEFTHSWNLCIFTPGINLVALTVLIGRKLGGMWGIVASLAGMLLPSALVTCLIAAGFKLIQNLPTVQAIVHGVIPASGGIMLVVGVRFAQPLIELARKEGWLRLVMSAIIILLCASTIIIFKISVIPVLLAMALLGMLFFTSWRTPPEIATSREIAEEEGHD</sequence>
<comment type="subcellular location">
    <subcellularLocation>
        <location evidence="1">Cell membrane</location>
        <topology evidence="1">Multi-pass membrane protein</topology>
    </subcellularLocation>
</comment>
<dbReference type="InterPro" id="IPR003370">
    <property type="entry name" value="Chromate_transpt"/>
</dbReference>
<evidence type="ECO:0008006" key="10">
    <source>
        <dbReference type="Google" id="ProtNLM"/>
    </source>
</evidence>
<dbReference type="GO" id="GO:0015109">
    <property type="term" value="F:chromate transmembrane transporter activity"/>
    <property type="evidence" value="ECO:0007669"/>
    <property type="project" value="InterPro"/>
</dbReference>
<evidence type="ECO:0000256" key="1">
    <source>
        <dbReference type="ARBA" id="ARBA00004651"/>
    </source>
</evidence>
<dbReference type="InterPro" id="IPR052518">
    <property type="entry name" value="CHR_Transporter"/>
</dbReference>
<name>A0A8J3MZB7_9CHLR</name>
<dbReference type="Pfam" id="PF02417">
    <property type="entry name" value="Chromate_transp"/>
    <property type="match status" value="1"/>
</dbReference>
<keyword evidence="4 7" id="KW-0812">Transmembrane</keyword>
<comment type="caution">
    <text evidence="8">The sequence shown here is derived from an EMBL/GenBank/DDBJ whole genome shotgun (WGS) entry which is preliminary data.</text>
</comment>
<evidence type="ECO:0000256" key="4">
    <source>
        <dbReference type="ARBA" id="ARBA00022692"/>
    </source>
</evidence>
<feature type="transmembrane region" description="Helical" evidence="7">
    <location>
        <begin position="81"/>
        <end position="105"/>
    </location>
</feature>
<comment type="similarity">
    <text evidence="2">Belongs to the chromate ion transporter (CHR) (TC 2.A.51) family.</text>
</comment>
<feature type="transmembrane region" description="Helical" evidence="7">
    <location>
        <begin position="174"/>
        <end position="191"/>
    </location>
</feature>
<evidence type="ECO:0000313" key="8">
    <source>
        <dbReference type="EMBL" id="GHO92949.1"/>
    </source>
</evidence>
<dbReference type="AlphaFoldDB" id="A0A8J3MZB7"/>
<evidence type="ECO:0000256" key="5">
    <source>
        <dbReference type="ARBA" id="ARBA00022989"/>
    </source>
</evidence>
<dbReference type="GO" id="GO:0005886">
    <property type="term" value="C:plasma membrane"/>
    <property type="evidence" value="ECO:0007669"/>
    <property type="project" value="UniProtKB-SubCell"/>
</dbReference>
<evidence type="ECO:0000256" key="2">
    <source>
        <dbReference type="ARBA" id="ARBA00005262"/>
    </source>
</evidence>
<evidence type="ECO:0000256" key="3">
    <source>
        <dbReference type="ARBA" id="ARBA00022475"/>
    </source>
</evidence>
<gene>
    <name evidence="8" type="ORF">KSF_029970</name>
</gene>
<dbReference type="PANTHER" id="PTHR43663">
    <property type="entry name" value="CHROMATE TRANSPORT PROTEIN-RELATED"/>
    <property type="match status" value="1"/>
</dbReference>
<dbReference type="Proteomes" id="UP000597444">
    <property type="component" value="Unassembled WGS sequence"/>
</dbReference>
<keyword evidence="3" id="KW-1003">Cell membrane</keyword>
<reference evidence="8" key="1">
    <citation type="submission" date="2020-10" db="EMBL/GenBank/DDBJ databases">
        <title>Taxonomic study of unclassified bacteria belonging to the class Ktedonobacteria.</title>
        <authorList>
            <person name="Yabe S."/>
            <person name="Wang C.M."/>
            <person name="Zheng Y."/>
            <person name="Sakai Y."/>
            <person name="Cavaletti L."/>
            <person name="Monciardini P."/>
            <person name="Donadio S."/>
        </authorList>
    </citation>
    <scope>NUCLEOTIDE SEQUENCE</scope>
    <source>
        <strain evidence="8">ID150040</strain>
    </source>
</reference>
<evidence type="ECO:0000256" key="7">
    <source>
        <dbReference type="SAM" id="Phobius"/>
    </source>
</evidence>
<feature type="transmembrane region" description="Helical" evidence="7">
    <location>
        <begin position="117"/>
        <end position="137"/>
    </location>
</feature>
<evidence type="ECO:0000256" key="6">
    <source>
        <dbReference type="ARBA" id="ARBA00023136"/>
    </source>
</evidence>
<organism evidence="8 9">
    <name type="scientific">Reticulibacter mediterranei</name>
    <dbReference type="NCBI Taxonomy" id="2778369"/>
    <lineage>
        <taxon>Bacteria</taxon>
        <taxon>Bacillati</taxon>
        <taxon>Chloroflexota</taxon>
        <taxon>Ktedonobacteria</taxon>
        <taxon>Ktedonobacterales</taxon>
        <taxon>Reticulibacteraceae</taxon>
        <taxon>Reticulibacter</taxon>
    </lineage>
</organism>
<feature type="transmembrane region" description="Helical" evidence="7">
    <location>
        <begin position="12"/>
        <end position="34"/>
    </location>
</feature>
<feature type="transmembrane region" description="Helical" evidence="7">
    <location>
        <begin position="54"/>
        <end position="74"/>
    </location>
</feature>
<dbReference type="PANTHER" id="PTHR43663:SF1">
    <property type="entry name" value="CHROMATE TRANSPORTER"/>
    <property type="match status" value="1"/>
</dbReference>
<keyword evidence="9" id="KW-1185">Reference proteome</keyword>
<feature type="transmembrane region" description="Helical" evidence="7">
    <location>
        <begin position="149"/>
        <end position="168"/>
    </location>
</feature>
<keyword evidence="5 7" id="KW-1133">Transmembrane helix</keyword>